<evidence type="ECO:0000313" key="2">
    <source>
        <dbReference type="EnsemblMetazoa" id="AMAM009968-PA"/>
    </source>
</evidence>
<dbReference type="Proteomes" id="UP000075901">
    <property type="component" value="Unassembled WGS sequence"/>
</dbReference>
<feature type="region of interest" description="Disordered" evidence="1">
    <location>
        <begin position="223"/>
        <end position="257"/>
    </location>
</feature>
<evidence type="ECO:0000256" key="1">
    <source>
        <dbReference type="SAM" id="MobiDB-lite"/>
    </source>
</evidence>
<sequence length="302" mass="33041">RLAPEGAENEEDNTQPPRTQKPLIPAAYSSTTFPPPVVENRDCDYLKLVMSFKRTLMLPDAFFVDEPCACYCTSCQLPVANAGLTNVLKNWVRFPLNQLMVQGGCVVVNTVDDFVWTTAYYNTRVDKIRSVLDHGQPLPIETGQLHPDSSSVTSTLNDNFIPGTHILLRSVPDASEPVNTTAPSNSGSSTRGRPFPLRYMVNGQFFHIKTAFEVRVRTQAISAVDRDGEQSQTQQRTAMQTDSSTNTPVGGGSSTSSVAMAPLVSNVANKGNNANDFTFRSWTTKEVDACVLTALLIHLIPN</sequence>
<accession>A0A182SMY1</accession>
<name>A0A182SMY1_9DIPT</name>
<feature type="compositionally biased region" description="Polar residues" evidence="1">
    <location>
        <begin position="230"/>
        <end position="242"/>
    </location>
</feature>
<feature type="compositionally biased region" description="Polar residues" evidence="1">
    <location>
        <begin position="177"/>
        <end position="191"/>
    </location>
</feature>
<organism evidence="2 3">
    <name type="scientific">Anopheles maculatus</name>
    <dbReference type="NCBI Taxonomy" id="74869"/>
    <lineage>
        <taxon>Eukaryota</taxon>
        <taxon>Metazoa</taxon>
        <taxon>Ecdysozoa</taxon>
        <taxon>Arthropoda</taxon>
        <taxon>Hexapoda</taxon>
        <taxon>Insecta</taxon>
        <taxon>Pterygota</taxon>
        <taxon>Neoptera</taxon>
        <taxon>Endopterygota</taxon>
        <taxon>Diptera</taxon>
        <taxon>Nematocera</taxon>
        <taxon>Culicoidea</taxon>
        <taxon>Culicidae</taxon>
        <taxon>Anophelinae</taxon>
        <taxon>Anopheles</taxon>
        <taxon>Anopheles maculatus group</taxon>
    </lineage>
</organism>
<feature type="region of interest" description="Disordered" evidence="1">
    <location>
        <begin position="172"/>
        <end position="193"/>
    </location>
</feature>
<dbReference type="VEuPathDB" id="VectorBase:AMAM009968"/>
<keyword evidence="3" id="KW-1185">Reference proteome</keyword>
<protein>
    <submittedName>
        <fullName evidence="2">Uncharacterized protein</fullName>
    </submittedName>
</protein>
<evidence type="ECO:0000313" key="3">
    <source>
        <dbReference type="Proteomes" id="UP000075901"/>
    </source>
</evidence>
<proteinExistence type="predicted"/>
<feature type="region of interest" description="Disordered" evidence="1">
    <location>
        <begin position="1"/>
        <end position="25"/>
    </location>
</feature>
<dbReference type="AlphaFoldDB" id="A0A182SMY1"/>
<dbReference type="EnsemblMetazoa" id="AMAM009968-RA">
    <property type="protein sequence ID" value="AMAM009968-PA"/>
    <property type="gene ID" value="AMAM009968"/>
</dbReference>
<reference evidence="2" key="2">
    <citation type="submission" date="2020-05" db="UniProtKB">
        <authorList>
            <consortium name="EnsemblMetazoa"/>
        </authorList>
    </citation>
    <scope>IDENTIFICATION</scope>
    <source>
        <strain evidence="2">maculatus3</strain>
    </source>
</reference>
<reference evidence="3" key="1">
    <citation type="submission" date="2013-09" db="EMBL/GenBank/DDBJ databases">
        <title>The Genome Sequence of Anopheles maculatus species B.</title>
        <authorList>
            <consortium name="The Broad Institute Genomics Platform"/>
            <person name="Neafsey D.E."/>
            <person name="Besansky N."/>
            <person name="Howell P."/>
            <person name="Walton C."/>
            <person name="Young S.K."/>
            <person name="Zeng Q."/>
            <person name="Gargeya S."/>
            <person name="Fitzgerald M."/>
            <person name="Haas B."/>
            <person name="Abouelleil A."/>
            <person name="Allen A.W."/>
            <person name="Alvarado L."/>
            <person name="Arachchi H.M."/>
            <person name="Berlin A.M."/>
            <person name="Chapman S.B."/>
            <person name="Gainer-Dewar J."/>
            <person name="Goldberg J."/>
            <person name="Griggs A."/>
            <person name="Gujja S."/>
            <person name="Hansen M."/>
            <person name="Howarth C."/>
            <person name="Imamovic A."/>
            <person name="Ireland A."/>
            <person name="Larimer J."/>
            <person name="McCowan C."/>
            <person name="Murphy C."/>
            <person name="Pearson M."/>
            <person name="Poon T.W."/>
            <person name="Priest M."/>
            <person name="Roberts A."/>
            <person name="Saif S."/>
            <person name="Shea T."/>
            <person name="Sisk P."/>
            <person name="Sykes S."/>
            <person name="Wortman J."/>
            <person name="Nusbaum C."/>
            <person name="Birren B."/>
        </authorList>
    </citation>
    <scope>NUCLEOTIDE SEQUENCE [LARGE SCALE GENOMIC DNA]</scope>
    <source>
        <strain evidence="3">maculatus3</strain>
    </source>
</reference>